<gene>
    <name evidence="1" type="ORF">ACPOL_4156</name>
</gene>
<keyword evidence="2" id="KW-1185">Reference proteome</keyword>
<accession>A0A2Z5G2K2</accession>
<dbReference type="Proteomes" id="UP000253606">
    <property type="component" value="Chromosome"/>
</dbReference>
<reference evidence="1 2" key="1">
    <citation type="journal article" date="2018" name="Front. Microbiol.">
        <title>Hydrolytic Capabilities as a Key to Environmental Success: Chitinolytic and Cellulolytic Acidobacteria From Acidic Sub-arctic Soils and Boreal Peatlands.</title>
        <authorList>
            <person name="Belova S.E."/>
            <person name="Ravin N.V."/>
            <person name="Pankratov T.A."/>
            <person name="Rakitin A.L."/>
            <person name="Ivanova A.A."/>
            <person name="Beletsky A.V."/>
            <person name="Mardanov A.V."/>
            <person name="Sinninghe Damste J.S."/>
            <person name="Dedysh S.N."/>
        </authorList>
    </citation>
    <scope>NUCLEOTIDE SEQUENCE [LARGE SCALE GENOMIC DNA]</scope>
    <source>
        <strain evidence="1 2">SBC82</strain>
    </source>
</reference>
<dbReference type="KEGG" id="abas:ACPOL_4156"/>
<evidence type="ECO:0000313" key="1">
    <source>
        <dbReference type="EMBL" id="AXC13433.1"/>
    </source>
</evidence>
<protein>
    <submittedName>
        <fullName evidence="1">Uncharacterized protein</fullName>
    </submittedName>
</protein>
<dbReference type="AlphaFoldDB" id="A0A2Z5G2K2"/>
<organism evidence="1 2">
    <name type="scientific">Acidisarcina polymorpha</name>
    <dbReference type="NCBI Taxonomy" id="2211140"/>
    <lineage>
        <taxon>Bacteria</taxon>
        <taxon>Pseudomonadati</taxon>
        <taxon>Acidobacteriota</taxon>
        <taxon>Terriglobia</taxon>
        <taxon>Terriglobales</taxon>
        <taxon>Acidobacteriaceae</taxon>
        <taxon>Acidisarcina</taxon>
    </lineage>
</organism>
<sequence>MDRVRDEVGQADFAAVIHIYGFPQTLIPEMARAVIFANSDQFL</sequence>
<dbReference type="EMBL" id="CP030840">
    <property type="protein sequence ID" value="AXC13433.1"/>
    <property type="molecule type" value="Genomic_DNA"/>
</dbReference>
<proteinExistence type="predicted"/>
<name>A0A2Z5G2K2_9BACT</name>
<evidence type="ECO:0000313" key="2">
    <source>
        <dbReference type="Proteomes" id="UP000253606"/>
    </source>
</evidence>